<dbReference type="GO" id="GO:0043190">
    <property type="term" value="C:ATP-binding cassette (ABC) transporter complex"/>
    <property type="evidence" value="ECO:0007669"/>
    <property type="project" value="InterPro"/>
</dbReference>
<evidence type="ECO:0000256" key="3">
    <source>
        <dbReference type="ARBA" id="ARBA00022692"/>
    </source>
</evidence>
<dbReference type="Pfam" id="PF00950">
    <property type="entry name" value="ABC-3"/>
    <property type="match status" value="1"/>
</dbReference>
<keyword evidence="9" id="KW-1185">Reference proteome</keyword>
<feature type="transmembrane region" description="Helical" evidence="7">
    <location>
        <begin position="77"/>
        <end position="98"/>
    </location>
</feature>
<dbReference type="GO" id="GO:0055085">
    <property type="term" value="P:transmembrane transport"/>
    <property type="evidence" value="ECO:0007669"/>
    <property type="project" value="InterPro"/>
</dbReference>
<dbReference type="AlphaFoldDB" id="A0A8E6B8E6"/>
<sequence length="303" mass="33558">MIEQIVDLIANNLGLYGFEVRSFWAIIMVCTISGMVGSLVVGNRMAFFSDAMAHCAFAGIGLGALVALYFGGQLDRYQFMIPLIMVFFGALLGIGIDYVREKTTLASDTVIGVFFAGAIGFGAIIVTALQKKNKINPEDFLFGSPLFVKDFDIWYLLILLGLTIALLCFRYNYFLLETFNVSLARSRRIPVRVDQILLIVLLAMIVNLSICAVGMLLINAMLIVPAACASNLARNMRQFFWYSTTISLSAGLIGLMISRKVSIPYGSDRLEFGPSGVIVIVCVFFFFASALWKNARDYQMNQR</sequence>
<keyword evidence="3 6" id="KW-0812">Transmembrane</keyword>
<evidence type="ECO:0000256" key="4">
    <source>
        <dbReference type="ARBA" id="ARBA00022989"/>
    </source>
</evidence>
<gene>
    <name evidence="8" type="ORF">KIH39_05610</name>
</gene>
<dbReference type="InterPro" id="IPR037294">
    <property type="entry name" value="ABC_BtuC-like"/>
</dbReference>
<dbReference type="KEGG" id="tsph:KIH39_05610"/>
<feature type="transmembrane region" description="Helical" evidence="7">
    <location>
        <begin position="270"/>
        <end position="292"/>
    </location>
</feature>
<evidence type="ECO:0000256" key="1">
    <source>
        <dbReference type="ARBA" id="ARBA00004141"/>
    </source>
</evidence>
<feature type="transmembrane region" description="Helical" evidence="7">
    <location>
        <begin position="53"/>
        <end position="71"/>
    </location>
</feature>
<dbReference type="SUPFAM" id="SSF81345">
    <property type="entry name" value="ABC transporter involved in vitamin B12 uptake, BtuC"/>
    <property type="match status" value="1"/>
</dbReference>
<feature type="transmembrane region" description="Helical" evidence="7">
    <location>
        <begin position="196"/>
        <end position="227"/>
    </location>
</feature>
<evidence type="ECO:0000313" key="8">
    <source>
        <dbReference type="EMBL" id="QVL33389.1"/>
    </source>
</evidence>
<dbReference type="Gene3D" id="1.10.3470.10">
    <property type="entry name" value="ABC transporter involved in vitamin B12 uptake, BtuC"/>
    <property type="match status" value="1"/>
</dbReference>
<keyword evidence="6" id="KW-0813">Transport</keyword>
<evidence type="ECO:0000256" key="5">
    <source>
        <dbReference type="ARBA" id="ARBA00023136"/>
    </source>
</evidence>
<dbReference type="GO" id="GO:0010043">
    <property type="term" value="P:response to zinc ion"/>
    <property type="evidence" value="ECO:0007669"/>
    <property type="project" value="TreeGrafter"/>
</dbReference>
<proteinExistence type="inferred from homology"/>
<feature type="transmembrane region" description="Helical" evidence="7">
    <location>
        <begin position="153"/>
        <end position="175"/>
    </location>
</feature>
<reference evidence="8" key="1">
    <citation type="submission" date="2021-05" db="EMBL/GenBank/DDBJ databases">
        <title>Complete genome sequence of the cellulolytic planctomycete Telmatocola sphagniphila SP2T and characterization of the first cellulase from planctomycetes.</title>
        <authorList>
            <person name="Rakitin A.L."/>
            <person name="Beletsky A.V."/>
            <person name="Naumoff D.G."/>
            <person name="Kulichevskaya I.S."/>
            <person name="Mardanov A.V."/>
            <person name="Ravin N.V."/>
            <person name="Dedysh S.N."/>
        </authorList>
    </citation>
    <scope>NUCLEOTIDE SEQUENCE</scope>
    <source>
        <strain evidence="8">SP2T</strain>
    </source>
</reference>
<dbReference type="EMBL" id="CP074694">
    <property type="protein sequence ID" value="QVL33389.1"/>
    <property type="molecule type" value="Genomic_DNA"/>
</dbReference>
<name>A0A8E6B8E6_9BACT</name>
<dbReference type="InterPro" id="IPR001626">
    <property type="entry name" value="ABC_TroCD"/>
</dbReference>
<organism evidence="8 9">
    <name type="scientific">Telmatocola sphagniphila</name>
    <dbReference type="NCBI Taxonomy" id="1123043"/>
    <lineage>
        <taxon>Bacteria</taxon>
        <taxon>Pseudomonadati</taxon>
        <taxon>Planctomycetota</taxon>
        <taxon>Planctomycetia</taxon>
        <taxon>Gemmatales</taxon>
        <taxon>Gemmataceae</taxon>
    </lineage>
</organism>
<keyword evidence="4 7" id="KW-1133">Transmembrane helix</keyword>
<comment type="similarity">
    <text evidence="2 6">Belongs to the ABC-3 integral membrane protein family.</text>
</comment>
<protein>
    <submittedName>
        <fullName evidence="8">Metal ABC transporter permease</fullName>
    </submittedName>
</protein>
<accession>A0A8E6B8E6</accession>
<feature type="transmembrane region" description="Helical" evidence="7">
    <location>
        <begin position="22"/>
        <end position="41"/>
    </location>
</feature>
<dbReference type="PANTHER" id="PTHR30477">
    <property type="entry name" value="ABC-TRANSPORTER METAL-BINDING PROTEIN"/>
    <property type="match status" value="1"/>
</dbReference>
<dbReference type="Proteomes" id="UP000676194">
    <property type="component" value="Chromosome"/>
</dbReference>
<dbReference type="RefSeq" id="WP_213498278.1">
    <property type="nucleotide sequence ID" value="NZ_CP074694.1"/>
</dbReference>
<comment type="subcellular location">
    <subcellularLocation>
        <location evidence="6">Cell membrane</location>
        <topology evidence="6">Multi-pass membrane protein</topology>
    </subcellularLocation>
    <subcellularLocation>
        <location evidence="1">Membrane</location>
        <topology evidence="1">Multi-pass membrane protein</topology>
    </subcellularLocation>
</comment>
<evidence type="ECO:0000256" key="2">
    <source>
        <dbReference type="ARBA" id="ARBA00008034"/>
    </source>
</evidence>
<evidence type="ECO:0000256" key="7">
    <source>
        <dbReference type="SAM" id="Phobius"/>
    </source>
</evidence>
<evidence type="ECO:0000313" key="9">
    <source>
        <dbReference type="Proteomes" id="UP000676194"/>
    </source>
</evidence>
<keyword evidence="5 7" id="KW-0472">Membrane</keyword>
<feature type="transmembrane region" description="Helical" evidence="7">
    <location>
        <begin position="239"/>
        <end position="258"/>
    </location>
</feature>
<evidence type="ECO:0000256" key="6">
    <source>
        <dbReference type="RuleBase" id="RU003943"/>
    </source>
</evidence>
<dbReference type="PANTHER" id="PTHR30477:SF18">
    <property type="entry name" value="METAL TRANSPORT SYSTEM MEMBRANE PROTEIN CT_417-RELATED"/>
    <property type="match status" value="1"/>
</dbReference>
<feature type="transmembrane region" description="Helical" evidence="7">
    <location>
        <begin position="110"/>
        <end position="129"/>
    </location>
</feature>